<comment type="caution">
    <text evidence="1">The sequence shown here is derived from an EMBL/GenBank/DDBJ whole genome shotgun (WGS) entry which is preliminary data.</text>
</comment>
<name>A0ABN7UII6_GIGMA</name>
<accession>A0ABN7UII6</accession>
<evidence type="ECO:0000313" key="1">
    <source>
        <dbReference type="EMBL" id="CAG8602286.1"/>
    </source>
</evidence>
<keyword evidence="2" id="KW-1185">Reference proteome</keyword>
<feature type="non-terminal residue" evidence="1">
    <location>
        <position position="1"/>
    </location>
</feature>
<evidence type="ECO:0000313" key="2">
    <source>
        <dbReference type="Proteomes" id="UP000789901"/>
    </source>
</evidence>
<reference evidence="1 2" key="1">
    <citation type="submission" date="2021-06" db="EMBL/GenBank/DDBJ databases">
        <authorList>
            <person name="Kallberg Y."/>
            <person name="Tangrot J."/>
            <person name="Rosling A."/>
        </authorList>
    </citation>
    <scope>NUCLEOTIDE SEQUENCE [LARGE SCALE GENOMIC DNA]</scope>
    <source>
        <strain evidence="1 2">120-4 pot B 10/14</strain>
    </source>
</reference>
<organism evidence="1 2">
    <name type="scientific">Gigaspora margarita</name>
    <dbReference type="NCBI Taxonomy" id="4874"/>
    <lineage>
        <taxon>Eukaryota</taxon>
        <taxon>Fungi</taxon>
        <taxon>Fungi incertae sedis</taxon>
        <taxon>Mucoromycota</taxon>
        <taxon>Glomeromycotina</taxon>
        <taxon>Glomeromycetes</taxon>
        <taxon>Diversisporales</taxon>
        <taxon>Gigasporaceae</taxon>
        <taxon>Gigaspora</taxon>
    </lineage>
</organism>
<dbReference type="EMBL" id="CAJVQB010003245">
    <property type="protein sequence ID" value="CAG8602286.1"/>
    <property type="molecule type" value="Genomic_DNA"/>
</dbReference>
<protein>
    <submittedName>
        <fullName evidence="1">2999_t:CDS:1</fullName>
    </submittedName>
</protein>
<proteinExistence type="predicted"/>
<dbReference type="Proteomes" id="UP000789901">
    <property type="component" value="Unassembled WGS sequence"/>
</dbReference>
<gene>
    <name evidence="1" type="ORF">GMARGA_LOCUS6946</name>
</gene>
<sequence>IHNDTSLGYTARATDFSSNRLYGTNFEVRQVVLAYTDDTIWITSSKDQLENIVRLAEQFFHFNDIEINGAKSKLAVINLRIPYKDRLINFSGAKILAEHKLSNIKFLGVFLHKESEASSIKKKLKAIATVCSEIELERIHQPFLRLLKRKLEEKEVIKIANESWSSKEKVCLIALAIIIVIHRDNAEIEIEMDMDIMVKIVDKIKNSEYEKSKT</sequence>